<keyword evidence="4 5" id="KW-0694">RNA-binding</keyword>
<keyword evidence="3 5" id="KW-0067">ATP-binding</keyword>
<accession>A0AB34IRK3</accession>
<dbReference type="PANTHER" id="PTHR24031">
    <property type="entry name" value="RNA HELICASE"/>
    <property type="match status" value="1"/>
</dbReference>
<comment type="caution">
    <text evidence="10">The sequence shown here is derived from an EMBL/GenBank/DDBJ whole genome shotgun (WGS) entry which is preliminary data.</text>
</comment>
<feature type="domain" description="Helicase C-terminal" evidence="9">
    <location>
        <begin position="336"/>
        <end position="535"/>
    </location>
</feature>
<comment type="domain">
    <text evidence="5">The Q motif is unique to and characteristic of the DEAD box family of RNA helicases and controls ATP binding and hydrolysis.</text>
</comment>
<evidence type="ECO:0000256" key="5">
    <source>
        <dbReference type="RuleBase" id="RU365068"/>
    </source>
</evidence>
<dbReference type="GO" id="GO:0005524">
    <property type="term" value="F:ATP binding"/>
    <property type="evidence" value="ECO:0007669"/>
    <property type="project" value="UniProtKB-UniRule"/>
</dbReference>
<keyword evidence="2 5" id="KW-0378">Hydrolase</keyword>
<dbReference type="InterPro" id="IPR011545">
    <property type="entry name" value="DEAD/DEAH_box_helicase_dom"/>
</dbReference>
<evidence type="ECO:0000256" key="4">
    <source>
        <dbReference type="ARBA" id="ARBA00022884"/>
    </source>
</evidence>
<dbReference type="PROSITE" id="PS51192">
    <property type="entry name" value="HELICASE_ATP_BIND_1"/>
    <property type="match status" value="1"/>
</dbReference>
<evidence type="ECO:0000256" key="7">
    <source>
        <dbReference type="SAM" id="SignalP"/>
    </source>
</evidence>
<keyword evidence="11" id="KW-1185">Reference proteome</keyword>
<sequence>MASAHRRTSARLMILLLPLGGHALSPPVRPRAATIRMDATPPCLFSQLADPPPPEALALLERRGIAAPTPIQALSYERLVAGEHLLLHAETGSGKTLAMLLPLLRRTAACGGAKLLVLSPTRELAAQLADEAAYLLRGGALGPPSVALLAAGVPADVEKLCGARLVVATPPELCALLADGTPTEAASGSRRLADGLAAGVRALVLDEVDALVPGLKEFRGKRHFKWMDKGMHPAEGVVKMLMRRSTHSDIQVVAASATLDRSTRRKVEKLLRASPVLRAAGRDSFSVASTLTTAGGARTEDMPTERVTLVPEGIAHFLCPLSIDTTTDGTAAAVAALDKIHRAREGEDDGASLVFVSSRSTYLGGAHAIASALRGKGLEAAALSDALWPGSTRAVKRQPRAKQRQERFPPRPLGGGALLPGPTASAQVQQSMQSPAAADESVMERRQSLNAQMRGSPSKLVVADAAATRGLHLDAVTRVYILGLPANADSYLHLCGRTGRWPRTSRAEVVTLATSGELRTLKGWASGWGVSLEAL</sequence>
<dbReference type="GO" id="GO:0016787">
    <property type="term" value="F:hydrolase activity"/>
    <property type="evidence" value="ECO:0007669"/>
    <property type="project" value="UniProtKB-KW"/>
</dbReference>
<proteinExistence type="inferred from homology"/>
<gene>
    <name evidence="10" type="ORF">AB1Y20_010494</name>
</gene>
<dbReference type="SUPFAM" id="SSF52540">
    <property type="entry name" value="P-loop containing nucleoside triphosphate hydrolases"/>
    <property type="match status" value="1"/>
</dbReference>
<dbReference type="InterPro" id="IPR014001">
    <property type="entry name" value="Helicase_ATP-bd"/>
</dbReference>
<feature type="chain" id="PRO_5044306163" description="ATP-dependent RNA helicase" evidence="7">
    <location>
        <begin position="24"/>
        <end position="535"/>
    </location>
</feature>
<organism evidence="10 11">
    <name type="scientific">Prymnesium parvum</name>
    <name type="common">Toxic golden alga</name>
    <dbReference type="NCBI Taxonomy" id="97485"/>
    <lineage>
        <taxon>Eukaryota</taxon>
        <taxon>Haptista</taxon>
        <taxon>Haptophyta</taxon>
        <taxon>Prymnesiophyceae</taxon>
        <taxon>Prymnesiales</taxon>
        <taxon>Prymnesiaceae</taxon>
        <taxon>Prymnesium</taxon>
    </lineage>
</organism>
<feature type="region of interest" description="Disordered" evidence="6">
    <location>
        <begin position="392"/>
        <end position="427"/>
    </location>
</feature>
<name>A0AB34IRK3_PRYPA</name>
<comment type="catalytic activity">
    <reaction evidence="5">
        <text>ATP + H2O = ADP + phosphate + H(+)</text>
        <dbReference type="Rhea" id="RHEA:13065"/>
        <dbReference type="ChEBI" id="CHEBI:15377"/>
        <dbReference type="ChEBI" id="CHEBI:15378"/>
        <dbReference type="ChEBI" id="CHEBI:30616"/>
        <dbReference type="ChEBI" id="CHEBI:43474"/>
        <dbReference type="ChEBI" id="CHEBI:456216"/>
        <dbReference type="EC" id="3.6.4.13"/>
    </reaction>
</comment>
<dbReference type="EC" id="3.6.4.13" evidence="5"/>
<dbReference type="Proteomes" id="UP001515480">
    <property type="component" value="Unassembled WGS sequence"/>
</dbReference>
<evidence type="ECO:0000256" key="6">
    <source>
        <dbReference type="SAM" id="MobiDB-lite"/>
    </source>
</evidence>
<keyword evidence="7" id="KW-0732">Signal</keyword>
<dbReference type="AlphaFoldDB" id="A0AB34IRK3"/>
<evidence type="ECO:0000313" key="10">
    <source>
        <dbReference type="EMBL" id="KAL1504084.1"/>
    </source>
</evidence>
<evidence type="ECO:0000259" key="9">
    <source>
        <dbReference type="PROSITE" id="PS51194"/>
    </source>
</evidence>
<dbReference type="InterPro" id="IPR027417">
    <property type="entry name" value="P-loop_NTPase"/>
</dbReference>
<evidence type="ECO:0000259" key="8">
    <source>
        <dbReference type="PROSITE" id="PS51192"/>
    </source>
</evidence>
<feature type="signal peptide" evidence="7">
    <location>
        <begin position="1"/>
        <end position="23"/>
    </location>
</feature>
<reference evidence="10 11" key="1">
    <citation type="journal article" date="2024" name="Science">
        <title>Giant polyketide synthase enzymes in the biosynthesis of giant marine polyether toxins.</title>
        <authorList>
            <person name="Fallon T.R."/>
            <person name="Shende V.V."/>
            <person name="Wierzbicki I.H."/>
            <person name="Pendleton A.L."/>
            <person name="Watervoot N.F."/>
            <person name="Auber R.P."/>
            <person name="Gonzalez D.J."/>
            <person name="Wisecaver J.H."/>
            <person name="Moore B.S."/>
        </authorList>
    </citation>
    <scope>NUCLEOTIDE SEQUENCE [LARGE SCALE GENOMIC DNA]</scope>
    <source>
        <strain evidence="10 11">12B1</strain>
    </source>
</reference>
<keyword evidence="1 5" id="KW-0547">Nucleotide-binding</keyword>
<dbReference type="Pfam" id="PF00270">
    <property type="entry name" value="DEAD"/>
    <property type="match status" value="1"/>
</dbReference>
<evidence type="ECO:0000313" key="11">
    <source>
        <dbReference type="Proteomes" id="UP001515480"/>
    </source>
</evidence>
<feature type="domain" description="Helicase ATP-binding" evidence="8">
    <location>
        <begin position="76"/>
        <end position="277"/>
    </location>
</feature>
<comment type="function">
    <text evidence="5">RNA helicase.</text>
</comment>
<dbReference type="GO" id="GO:0003724">
    <property type="term" value="F:RNA helicase activity"/>
    <property type="evidence" value="ECO:0007669"/>
    <property type="project" value="UniProtKB-EC"/>
</dbReference>
<dbReference type="SMART" id="SM00487">
    <property type="entry name" value="DEXDc"/>
    <property type="match status" value="1"/>
</dbReference>
<evidence type="ECO:0000256" key="2">
    <source>
        <dbReference type="ARBA" id="ARBA00022801"/>
    </source>
</evidence>
<dbReference type="InterPro" id="IPR001650">
    <property type="entry name" value="Helicase_C-like"/>
</dbReference>
<evidence type="ECO:0000256" key="3">
    <source>
        <dbReference type="ARBA" id="ARBA00022840"/>
    </source>
</evidence>
<dbReference type="GO" id="GO:0003723">
    <property type="term" value="F:RNA binding"/>
    <property type="evidence" value="ECO:0007669"/>
    <property type="project" value="UniProtKB-UniRule"/>
</dbReference>
<keyword evidence="5" id="KW-0347">Helicase</keyword>
<dbReference type="Gene3D" id="3.40.50.300">
    <property type="entry name" value="P-loop containing nucleotide triphosphate hydrolases"/>
    <property type="match status" value="2"/>
</dbReference>
<dbReference type="PROSITE" id="PS51194">
    <property type="entry name" value="HELICASE_CTER"/>
    <property type="match status" value="1"/>
</dbReference>
<evidence type="ECO:0000256" key="1">
    <source>
        <dbReference type="ARBA" id="ARBA00022741"/>
    </source>
</evidence>
<comment type="similarity">
    <text evidence="5">Belongs to the DEAD box helicase family.</text>
</comment>
<dbReference type="SMART" id="SM00490">
    <property type="entry name" value="HELICc"/>
    <property type="match status" value="1"/>
</dbReference>
<protein>
    <recommendedName>
        <fullName evidence="5">ATP-dependent RNA helicase</fullName>
        <ecNumber evidence="5">3.6.4.13</ecNumber>
    </recommendedName>
</protein>
<dbReference type="EMBL" id="JBGBPQ010000020">
    <property type="protein sequence ID" value="KAL1504084.1"/>
    <property type="molecule type" value="Genomic_DNA"/>
</dbReference>
<dbReference type="Pfam" id="PF00271">
    <property type="entry name" value="Helicase_C"/>
    <property type="match status" value="1"/>
</dbReference>